<name>A0A171KSF7_9BURK</name>
<dbReference type="Proteomes" id="UP000078084">
    <property type="component" value="Unassembled WGS sequence"/>
</dbReference>
<dbReference type="RefSeq" id="WP_068370852.1">
    <property type="nucleotide sequence ID" value="NZ_LBNE01000005.1"/>
</dbReference>
<dbReference type="EMBL" id="LBNE01000005">
    <property type="protein sequence ID" value="KKO71824.1"/>
    <property type="molecule type" value="Genomic_DNA"/>
</dbReference>
<evidence type="ECO:0000313" key="1">
    <source>
        <dbReference type="EMBL" id="KKO71824.1"/>
    </source>
</evidence>
<protein>
    <submittedName>
        <fullName evidence="1">Uncharacterized protein</fullName>
    </submittedName>
</protein>
<evidence type="ECO:0000313" key="2">
    <source>
        <dbReference type="Proteomes" id="UP000078084"/>
    </source>
</evidence>
<dbReference type="STRING" id="206506.AAV32_09615"/>
<organism evidence="1 2">
    <name type="scientific">Kerstersia gyiorum</name>
    <dbReference type="NCBI Taxonomy" id="206506"/>
    <lineage>
        <taxon>Bacteria</taxon>
        <taxon>Pseudomonadati</taxon>
        <taxon>Pseudomonadota</taxon>
        <taxon>Betaproteobacteria</taxon>
        <taxon>Burkholderiales</taxon>
        <taxon>Alcaligenaceae</taxon>
        <taxon>Kerstersia</taxon>
    </lineage>
</organism>
<keyword evidence="2" id="KW-1185">Reference proteome</keyword>
<reference evidence="1 2" key="1">
    <citation type="submission" date="2015-04" db="EMBL/GenBank/DDBJ databases">
        <title>Genome sequence of Kerstersia gyiorum CG1.</title>
        <authorList>
            <person name="Greninger A.L."/>
            <person name="Kozyreva V."/>
            <person name="Chaturvedi V."/>
        </authorList>
    </citation>
    <scope>NUCLEOTIDE SEQUENCE [LARGE SCALE GENOMIC DNA]</scope>
    <source>
        <strain evidence="1 2">CG1</strain>
    </source>
</reference>
<sequence length="83" mass="9321">MTRFVPTRGRRPGAALARLAGMFSQQESFLRFSGTHTPEQAAQWVRDQCGVSSRAELDHSPAAAKRFHDRVRRPYAAYMGADQ</sequence>
<accession>A0A171KSF7</accession>
<dbReference type="AlphaFoldDB" id="A0A171KSF7"/>
<gene>
    <name evidence="1" type="ORF">AAV32_09615</name>
</gene>
<proteinExistence type="predicted"/>
<comment type="caution">
    <text evidence="1">The sequence shown here is derived from an EMBL/GenBank/DDBJ whole genome shotgun (WGS) entry which is preliminary data.</text>
</comment>